<gene>
    <name evidence="1" type="ORF">IV66_GL000735</name>
</gene>
<evidence type="ECO:0000313" key="1">
    <source>
        <dbReference type="EMBL" id="KRO01202.1"/>
    </source>
</evidence>
<dbReference type="STRING" id="449659.IV66_GL000735"/>
<dbReference type="Pfam" id="PF02288">
    <property type="entry name" value="Dehydratase_MU"/>
    <property type="match status" value="1"/>
</dbReference>
<dbReference type="PIRSF" id="PIRSF018506">
    <property type="entry name" value="Prpndl_dhdrts_md"/>
    <property type="match status" value="1"/>
</dbReference>
<dbReference type="Proteomes" id="UP000051886">
    <property type="component" value="Unassembled WGS sequence"/>
</dbReference>
<comment type="caution">
    <text evidence="1">The sequence shown here is derived from an EMBL/GenBank/DDBJ whole genome shotgun (WGS) entry which is preliminary data.</text>
</comment>
<dbReference type="EMBL" id="JQCN01000013">
    <property type="protein sequence ID" value="KRO01202.1"/>
    <property type="molecule type" value="Genomic_DNA"/>
</dbReference>
<organism evidence="1 2">
    <name type="scientific">Ligilactobacillus pobuzihii</name>
    <dbReference type="NCBI Taxonomy" id="449659"/>
    <lineage>
        <taxon>Bacteria</taxon>
        <taxon>Bacillati</taxon>
        <taxon>Bacillota</taxon>
        <taxon>Bacilli</taxon>
        <taxon>Lactobacillales</taxon>
        <taxon>Lactobacillaceae</taxon>
        <taxon>Ligilactobacillus</taxon>
    </lineage>
</organism>
<keyword evidence="2" id="KW-1185">Reference proteome</keyword>
<dbReference type="SUPFAM" id="SSF52968">
    <property type="entry name" value="B12-dependent dehydatase associated subunit"/>
    <property type="match status" value="1"/>
</dbReference>
<accession>A0A0R2LP39</accession>
<dbReference type="Gene3D" id="3.40.50.10150">
    <property type="entry name" value="B12-dependent dehydatase associated subunit"/>
    <property type="match status" value="1"/>
</dbReference>
<dbReference type="AlphaFoldDB" id="A0A0R2LP39"/>
<dbReference type="InterPro" id="IPR025541">
    <property type="entry name" value="Ppandiol/glycerol_DHydtase_msu"/>
</dbReference>
<reference evidence="1 2" key="1">
    <citation type="journal article" date="2015" name="Genome Announc.">
        <title>Expanding the biotechnology potential of lactobacilli through comparative genomics of 213 strains and associated genera.</title>
        <authorList>
            <person name="Sun Z."/>
            <person name="Harris H.M."/>
            <person name="McCann A."/>
            <person name="Guo C."/>
            <person name="Argimon S."/>
            <person name="Zhang W."/>
            <person name="Yang X."/>
            <person name="Jeffery I.B."/>
            <person name="Cooney J.C."/>
            <person name="Kagawa T.F."/>
            <person name="Liu W."/>
            <person name="Song Y."/>
            <person name="Salvetti E."/>
            <person name="Wrobel A."/>
            <person name="Rasinkangas P."/>
            <person name="Parkhill J."/>
            <person name="Rea M.C."/>
            <person name="O'Sullivan O."/>
            <person name="Ritari J."/>
            <person name="Douillard F.P."/>
            <person name="Paul Ross R."/>
            <person name="Yang R."/>
            <person name="Briner A.E."/>
            <person name="Felis G.E."/>
            <person name="de Vos W.M."/>
            <person name="Barrangou R."/>
            <person name="Klaenhammer T.R."/>
            <person name="Caufield P.W."/>
            <person name="Cui Y."/>
            <person name="Zhang H."/>
            <person name="O'Toole P.W."/>
        </authorList>
    </citation>
    <scope>NUCLEOTIDE SEQUENCE [LARGE SCALE GENOMIC DNA]</scope>
    <source>
        <strain evidence="1 2">NBRC 103219</strain>
    </source>
</reference>
<name>A0A0R2LP39_9LACO</name>
<protein>
    <submittedName>
        <fullName evidence="1">Glycerol dehydratase, medium subunit</fullName>
    </submittedName>
</protein>
<dbReference type="InterPro" id="IPR010254">
    <property type="entry name" value="B12-dep_deHydtase_bsu"/>
</dbReference>
<sequence length="248" mass="27945">MDIKMSQKINKQLVDQIVRNVIENTSETDQAILFNKEEKPQSSDGQQISAENQVKNFTPENDPNFKQLDWFEHVGTVKPGREKEEVVIAVSPAFAEVFRKTLTGLLHWDVLRQLTAGIEEEGLKYRVIKIYRTSDVSFCASEADQISGSGISIAIQSKGTTIIHQKDQEPLDNLELFPQAPVLTLETYRAIGRNAARYAKGMSPDPVPTVNDMMARVQYQPLSGLMHIQETRRVQTGKDAEEICLKLD</sequence>
<evidence type="ECO:0000313" key="2">
    <source>
        <dbReference type="Proteomes" id="UP000051886"/>
    </source>
</evidence>
<dbReference type="InterPro" id="IPR003208">
    <property type="entry name" value="Dehydtase/Dehydtase_re"/>
</dbReference>
<proteinExistence type="predicted"/>
<dbReference type="NCBIfam" id="NF011616">
    <property type="entry name" value="PRK15042.1"/>
    <property type="match status" value="1"/>
</dbReference>
<dbReference type="PATRIC" id="fig|449659.4.peg.741"/>